<evidence type="ECO:0000313" key="11">
    <source>
        <dbReference type="Proteomes" id="UP000663854"/>
    </source>
</evidence>
<sequence length="149" mass="17201">MEIATFAGGCFWHIQTVFSKVPGVISTVVGYSGGYIHNPTYEQVRTGTTGHAESIQVVFNPHIVTYAKLLEIFFSNHDSSQINQQGPDIGSQYRSVIFYHNIYQWQIAISYIQQLRMFRMLPIVTQIVPFQVFYPAETYHQFYEAKHQN</sequence>
<dbReference type="Proteomes" id="UP000663870">
    <property type="component" value="Unassembled WGS sequence"/>
</dbReference>
<dbReference type="Proteomes" id="UP000663854">
    <property type="component" value="Unassembled WGS sequence"/>
</dbReference>
<evidence type="ECO:0000313" key="12">
    <source>
        <dbReference type="Proteomes" id="UP000663870"/>
    </source>
</evidence>
<dbReference type="EC" id="1.8.4.11" evidence="2"/>
<dbReference type="InterPro" id="IPR002569">
    <property type="entry name" value="Met_Sox_Rdtase_MsrA_dom"/>
</dbReference>
<dbReference type="InterPro" id="IPR036509">
    <property type="entry name" value="Met_Sox_Rdtase_MsrA_sf"/>
</dbReference>
<evidence type="ECO:0000256" key="2">
    <source>
        <dbReference type="ARBA" id="ARBA00012502"/>
    </source>
</evidence>
<evidence type="ECO:0000256" key="4">
    <source>
        <dbReference type="ARBA" id="ARBA00030643"/>
    </source>
</evidence>
<dbReference type="EMBL" id="CAJNOO010001333">
    <property type="protein sequence ID" value="CAF1136358.1"/>
    <property type="molecule type" value="Genomic_DNA"/>
</dbReference>
<dbReference type="EMBL" id="CAJNOH010000475">
    <property type="protein sequence ID" value="CAF1051952.1"/>
    <property type="molecule type" value="Genomic_DNA"/>
</dbReference>
<dbReference type="SUPFAM" id="SSF55068">
    <property type="entry name" value="Peptide methionine sulfoxide reductase"/>
    <property type="match status" value="1"/>
</dbReference>
<dbReference type="Proteomes" id="UP000663882">
    <property type="component" value="Unassembled WGS sequence"/>
</dbReference>
<evidence type="ECO:0000313" key="7">
    <source>
        <dbReference type="EMBL" id="CAF1136358.1"/>
    </source>
</evidence>
<accession>A0A814KK88</accession>
<dbReference type="PANTHER" id="PTHR43774:SF1">
    <property type="entry name" value="PEPTIDE METHIONINE SULFOXIDE REDUCTASE MSRA 2"/>
    <property type="match status" value="1"/>
</dbReference>
<dbReference type="GO" id="GO:0008113">
    <property type="term" value="F:peptide-methionine (S)-S-oxide reductase activity"/>
    <property type="evidence" value="ECO:0007669"/>
    <property type="project" value="UniProtKB-EC"/>
</dbReference>
<dbReference type="Gene3D" id="3.30.1060.10">
    <property type="entry name" value="Peptide methionine sulphoxide reductase MsrA"/>
    <property type="match status" value="1"/>
</dbReference>
<dbReference type="NCBIfam" id="TIGR00401">
    <property type="entry name" value="msrA"/>
    <property type="match status" value="1"/>
</dbReference>
<dbReference type="OrthoDB" id="77405at2759"/>
<dbReference type="Proteomes" id="UP000663889">
    <property type="component" value="Unassembled WGS sequence"/>
</dbReference>
<feature type="domain" description="Peptide methionine sulphoxide reductase MsrA" evidence="5">
    <location>
        <begin position="4"/>
        <end position="148"/>
    </location>
</feature>
<protein>
    <recommendedName>
        <fullName evidence="2">peptide-methionine (S)-S-oxide reductase</fullName>
        <ecNumber evidence="2">1.8.4.11</ecNumber>
    </recommendedName>
    <alternativeName>
        <fullName evidence="4">Peptide-methionine (S)-S-oxide reductase</fullName>
    </alternativeName>
</protein>
<evidence type="ECO:0000313" key="6">
    <source>
        <dbReference type="EMBL" id="CAF1051952.1"/>
    </source>
</evidence>
<evidence type="ECO:0000259" key="5">
    <source>
        <dbReference type="Pfam" id="PF01625"/>
    </source>
</evidence>
<dbReference type="Pfam" id="PF01625">
    <property type="entry name" value="PMSR"/>
    <property type="match status" value="1"/>
</dbReference>
<keyword evidence="3" id="KW-0560">Oxidoreductase</keyword>
<dbReference type="HAMAP" id="MF_01401">
    <property type="entry name" value="MsrA"/>
    <property type="match status" value="1"/>
</dbReference>
<dbReference type="AlphaFoldDB" id="A0A814KK88"/>
<evidence type="ECO:0000256" key="3">
    <source>
        <dbReference type="ARBA" id="ARBA00023002"/>
    </source>
</evidence>
<organism evidence="6 11">
    <name type="scientific">Rotaria sordida</name>
    <dbReference type="NCBI Taxonomy" id="392033"/>
    <lineage>
        <taxon>Eukaryota</taxon>
        <taxon>Metazoa</taxon>
        <taxon>Spiralia</taxon>
        <taxon>Gnathifera</taxon>
        <taxon>Rotifera</taxon>
        <taxon>Eurotatoria</taxon>
        <taxon>Bdelloidea</taxon>
        <taxon>Philodinida</taxon>
        <taxon>Philodinidae</taxon>
        <taxon>Rotaria</taxon>
    </lineage>
</organism>
<dbReference type="EMBL" id="CAJNOL010001173">
    <property type="protein sequence ID" value="CAF1304809.1"/>
    <property type="molecule type" value="Genomic_DNA"/>
</dbReference>
<evidence type="ECO:0000313" key="8">
    <source>
        <dbReference type="EMBL" id="CAF1304809.1"/>
    </source>
</evidence>
<dbReference type="EMBL" id="CAJNOU010002282">
    <property type="protein sequence ID" value="CAF1307414.1"/>
    <property type="molecule type" value="Genomic_DNA"/>
</dbReference>
<gene>
    <name evidence="10" type="ORF">FNK824_LOCUS23330</name>
    <name evidence="8" type="ORF">JXQ802_LOCUS29695</name>
    <name evidence="6" type="ORF">PYM288_LOCUS17194</name>
    <name evidence="7" type="ORF">RFH988_LOCUS21144</name>
    <name evidence="9" type="ORF">SEV965_LOCUS26611</name>
</gene>
<dbReference type="EMBL" id="CAJOBE010004914">
    <property type="protein sequence ID" value="CAF3952902.1"/>
    <property type="molecule type" value="Genomic_DNA"/>
</dbReference>
<proteinExistence type="inferred from homology"/>
<evidence type="ECO:0000256" key="1">
    <source>
        <dbReference type="ARBA" id="ARBA00005591"/>
    </source>
</evidence>
<reference evidence="6" key="1">
    <citation type="submission" date="2021-02" db="EMBL/GenBank/DDBJ databases">
        <authorList>
            <person name="Nowell W R."/>
        </authorList>
    </citation>
    <scope>NUCLEOTIDE SEQUENCE</scope>
</reference>
<comment type="similarity">
    <text evidence="1">Belongs to the MsrA Met sulfoxide reductase family.</text>
</comment>
<evidence type="ECO:0000313" key="9">
    <source>
        <dbReference type="EMBL" id="CAF1307414.1"/>
    </source>
</evidence>
<evidence type="ECO:0000313" key="10">
    <source>
        <dbReference type="EMBL" id="CAF3952902.1"/>
    </source>
</evidence>
<name>A0A814KK88_9BILA</name>
<dbReference type="PANTHER" id="PTHR43774">
    <property type="entry name" value="PEPTIDE METHIONINE SULFOXIDE REDUCTASE"/>
    <property type="match status" value="1"/>
</dbReference>
<comment type="caution">
    <text evidence="6">The sequence shown here is derived from an EMBL/GenBank/DDBJ whole genome shotgun (WGS) entry which is preliminary data.</text>
</comment>
<dbReference type="Proteomes" id="UP000663874">
    <property type="component" value="Unassembled WGS sequence"/>
</dbReference>
<keyword evidence="12" id="KW-1185">Reference proteome</keyword>